<proteinExistence type="predicted"/>
<sequence>MHRNSKREGISLLGRYEKQHMEDFEQAHIEYERRMDGNCALLGKTREELDMEDPQRFNHDGGSAAECDCEGERPVMFLGAILSNSIVRPFYSILLPETIGRLSITRRTGADGLSGTLEALTDGGLVNRPRR</sequence>
<evidence type="ECO:0000313" key="2">
    <source>
        <dbReference type="Proteomes" id="UP000606974"/>
    </source>
</evidence>
<name>A0A8H7AIG1_9EURO</name>
<accession>A0A8H7AIG1</accession>
<gene>
    <name evidence="1" type="ORF">GJ744_010204</name>
</gene>
<reference evidence="1" key="1">
    <citation type="submission" date="2020-02" db="EMBL/GenBank/DDBJ databases">
        <authorList>
            <person name="Palmer J.M."/>
        </authorList>
    </citation>
    <scope>NUCLEOTIDE SEQUENCE</scope>
    <source>
        <strain evidence="1">EPUS1.4</strain>
        <tissue evidence="1">Thallus</tissue>
    </source>
</reference>
<dbReference type="AlphaFoldDB" id="A0A8H7AIG1"/>
<dbReference type="EMBL" id="JAACFV010000065">
    <property type="protein sequence ID" value="KAF7507651.1"/>
    <property type="molecule type" value="Genomic_DNA"/>
</dbReference>
<dbReference type="Proteomes" id="UP000606974">
    <property type="component" value="Unassembled WGS sequence"/>
</dbReference>
<comment type="caution">
    <text evidence="1">The sequence shown here is derived from an EMBL/GenBank/DDBJ whole genome shotgun (WGS) entry which is preliminary data.</text>
</comment>
<evidence type="ECO:0000313" key="1">
    <source>
        <dbReference type="EMBL" id="KAF7507651.1"/>
    </source>
</evidence>
<keyword evidence="2" id="KW-1185">Reference proteome</keyword>
<protein>
    <submittedName>
        <fullName evidence="1">Uncharacterized protein</fullName>
    </submittedName>
</protein>
<organism evidence="1 2">
    <name type="scientific">Endocarpon pusillum</name>
    <dbReference type="NCBI Taxonomy" id="364733"/>
    <lineage>
        <taxon>Eukaryota</taxon>
        <taxon>Fungi</taxon>
        <taxon>Dikarya</taxon>
        <taxon>Ascomycota</taxon>
        <taxon>Pezizomycotina</taxon>
        <taxon>Eurotiomycetes</taxon>
        <taxon>Chaetothyriomycetidae</taxon>
        <taxon>Verrucariales</taxon>
        <taxon>Verrucariaceae</taxon>
        <taxon>Endocarpon</taxon>
    </lineage>
</organism>